<organism evidence="5 6">
    <name type="scientific">Effrenium voratum</name>
    <dbReference type="NCBI Taxonomy" id="2562239"/>
    <lineage>
        <taxon>Eukaryota</taxon>
        <taxon>Sar</taxon>
        <taxon>Alveolata</taxon>
        <taxon>Dinophyceae</taxon>
        <taxon>Suessiales</taxon>
        <taxon>Symbiodiniaceae</taxon>
        <taxon>Effrenium</taxon>
    </lineage>
</organism>
<dbReference type="InterPro" id="IPR036514">
    <property type="entry name" value="SGNH_hydro_sf"/>
</dbReference>
<keyword evidence="3" id="KW-0472">Membrane</keyword>
<dbReference type="GO" id="GO:0006629">
    <property type="term" value="P:lipid metabolic process"/>
    <property type="evidence" value="ECO:0007669"/>
    <property type="project" value="UniProtKB-KW"/>
</dbReference>
<feature type="non-terminal residue" evidence="5">
    <location>
        <position position="781"/>
    </location>
</feature>
<dbReference type="Gene3D" id="3.40.50.1110">
    <property type="entry name" value="SGNH hydrolase"/>
    <property type="match status" value="1"/>
</dbReference>
<comment type="caution">
    <text evidence="2">Lacks conserved residue(s) required for the propagation of feature annotation.</text>
</comment>
<dbReference type="InterPro" id="IPR016035">
    <property type="entry name" value="Acyl_Trfase/lysoPLipase"/>
</dbReference>
<dbReference type="EMBL" id="CAUJNA010003418">
    <property type="protein sequence ID" value="CAJ1401540.1"/>
    <property type="molecule type" value="Genomic_DNA"/>
</dbReference>
<dbReference type="PROSITE" id="PS51635">
    <property type="entry name" value="PNPLA"/>
    <property type="match status" value="1"/>
</dbReference>
<protein>
    <recommendedName>
        <fullName evidence="4">PNPLA domain-containing protein</fullName>
    </recommendedName>
</protein>
<feature type="short sequence motif" description="GXSXG" evidence="2">
    <location>
        <begin position="398"/>
        <end position="402"/>
    </location>
</feature>
<keyword evidence="6" id="KW-1185">Reference proteome</keyword>
<dbReference type="Pfam" id="PF06966">
    <property type="entry name" value="DUF1295"/>
    <property type="match status" value="1"/>
</dbReference>
<feature type="domain" description="PNPLA" evidence="4">
    <location>
        <begin position="362"/>
        <end position="583"/>
    </location>
</feature>
<dbReference type="InterPro" id="IPR002641">
    <property type="entry name" value="PNPLA_dom"/>
</dbReference>
<evidence type="ECO:0000256" key="1">
    <source>
        <dbReference type="ARBA" id="ARBA00023098"/>
    </source>
</evidence>
<dbReference type="InterPro" id="IPR010721">
    <property type="entry name" value="UstE-like"/>
</dbReference>
<evidence type="ECO:0000313" key="5">
    <source>
        <dbReference type="EMBL" id="CAJ1401540.1"/>
    </source>
</evidence>
<comment type="caution">
    <text evidence="5">The sequence shown here is derived from an EMBL/GenBank/DDBJ whole genome shotgun (WGS) entry which is preliminary data.</text>
</comment>
<dbReference type="PANTHER" id="PTHR32251:SF23">
    <property type="entry name" value="3-OXO-5-ALPHA-STEROID 4-DEHYDROGENASE (DUF1295)"/>
    <property type="match status" value="1"/>
</dbReference>
<dbReference type="PANTHER" id="PTHR32251">
    <property type="entry name" value="3-OXO-5-ALPHA-STEROID 4-DEHYDROGENASE"/>
    <property type="match status" value="1"/>
</dbReference>
<keyword evidence="3" id="KW-0812">Transmembrane</keyword>
<dbReference type="SUPFAM" id="SSF52151">
    <property type="entry name" value="FabD/lysophospholipase-like"/>
    <property type="match status" value="1"/>
</dbReference>
<dbReference type="Pfam" id="PF01734">
    <property type="entry name" value="Patatin"/>
    <property type="match status" value="1"/>
</dbReference>
<evidence type="ECO:0000259" key="4">
    <source>
        <dbReference type="PROSITE" id="PS51635"/>
    </source>
</evidence>
<dbReference type="GO" id="GO:0016020">
    <property type="term" value="C:membrane"/>
    <property type="evidence" value="ECO:0007669"/>
    <property type="project" value="TreeGrafter"/>
</dbReference>
<keyword evidence="1" id="KW-0443">Lipid metabolism</keyword>
<dbReference type="Gene3D" id="1.20.120.1630">
    <property type="match status" value="1"/>
</dbReference>
<feature type="short sequence motif" description="GXGXXG" evidence="2">
    <location>
        <begin position="366"/>
        <end position="371"/>
    </location>
</feature>
<dbReference type="AlphaFoldDB" id="A0AA36N788"/>
<gene>
    <name evidence="5" type="ORF">EVOR1521_LOCUS24663</name>
</gene>
<sequence length="781" mass="85088">VCLIPFVSSLLRGARRHPRAAMGTAASRFGGSRGRLLALLGDSTIDNGRWVAQGEPSVTDQVSALEPCVMCARDGAMIAAIAGQLPTAPAEATHFVVSVGGNDATGATTTVLGGQVNSAEEALCRLHTFAQAFEVEFAAAMQHVVRSIGDRHLVICSCYNPCFAPFDVQTVQQGPANLAMALLADAVLRVATRLRVPVIDLRRVMTEVEDFANPIEPSSRGGLKIAQAIVEVVRHHDFTAGTAVYPRDYPESELVRLAMPSAQQLANKGSSAAKRCCHPEVCCYRFIWRTLATLYSFDTCQQETGGSCHLFGCEDWRNAQCVQGKCMCRPDECVVMGECLPQSRADVEGAPAAASRGNFTALVLSGGGAKGAFELGVLEGICKNESLRHLRNWSMIVGTSIGALNAGALAQFPPHLQCTQRPAMTTKTGATELKEVPPGPPLPLALAGAVIQLSVMHYVWSTTSAGECLHAPLSCLLHPFQADAWGRTVIFVDLLALSTWAYSLHSVPHTGTSDPSIVDRLWSIMPWLYTWHWFLSSCWSGQANGRLLLMALLATMWGVRLTYNFYIKGGFSGGEDYRWAVVRRWYPGWQWEVFNLVFICCFQQVAVMAFTVPAVAALQSTAPLQVADLLSAALFVALFIGETVADKQMFEFQTEKYRRKAAGEPLKEYTDGFIQSGLWAYSRHPNYFCEVSMWWVFYLFSIPASGKVFNWTIWGAIFLSGLFVIPGASLDITEALSTSKYPEYAKYQQRVSKFFPLPSASASARAPQLATAKAQPLLAEA</sequence>
<dbReference type="Gene3D" id="3.40.1090.10">
    <property type="entry name" value="Cytosolic phospholipase A2 catalytic domain"/>
    <property type="match status" value="1"/>
</dbReference>
<feature type="transmembrane region" description="Helical" evidence="3">
    <location>
        <begin position="711"/>
        <end position="730"/>
    </location>
</feature>
<proteinExistence type="predicted"/>
<dbReference type="Proteomes" id="UP001178507">
    <property type="component" value="Unassembled WGS sequence"/>
</dbReference>
<reference evidence="5" key="1">
    <citation type="submission" date="2023-08" db="EMBL/GenBank/DDBJ databases">
        <authorList>
            <person name="Chen Y."/>
            <person name="Shah S."/>
            <person name="Dougan E. K."/>
            <person name="Thang M."/>
            <person name="Chan C."/>
        </authorList>
    </citation>
    <scope>NUCLEOTIDE SEQUENCE</scope>
</reference>
<dbReference type="SUPFAM" id="SSF52266">
    <property type="entry name" value="SGNH hydrolase"/>
    <property type="match status" value="1"/>
</dbReference>
<keyword evidence="3" id="KW-1133">Transmembrane helix</keyword>
<evidence type="ECO:0000256" key="3">
    <source>
        <dbReference type="SAM" id="Phobius"/>
    </source>
</evidence>
<name>A0AA36N788_9DINO</name>
<evidence type="ECO:0000256" key="2">
    <source>
        <dbReference type="PROSITE-ProRule" id="PRU01161"/>
    </source>
</evidence>
<evidence type="ECO:0000313" key="6">
    <source>
        <dbReference type="Proteomes" id="UP001178507"/>
    </source>
</evidence>
<accession>A0AA36N788</accession>